<keyword evidence="2" id="KW-0378">Hydrolase</keyword>
<evidence type="ECO:0000313" key="3">
    <source>
        <dbReference type="Proteomes" id="UP000253816"/>
    </source>
</evidence>
<organism evidence="2 3">
    <name type="scientific">Candidatus Similichlamydia laticola</name>
    <dbReference type="NCBI Taxonomy" id="2170265"/>
    <lineage>
        <taxon>Bacteria</taxon>
        <taxon>Pseudomonadati</taxon>
        <taxon>Chlamydiota</taxon>
        <taxon>Chlamydiia</taxon>
        <taxon>Parachlamydiales</taxon>
        <taxon>Candidatus Parilichlamydiaceae</taxon>
        <taxon>Candidatus Similichlamydia</taxon>
    </lineage>
</organism>
<evidence type="ECO:0000259" key="1">
    <source>
        <dbReference type="SMART" id="SM00849"/>
    </source>
</evidence>
<dbReference type="PANTHER" id="PTHR47619">
    <property type="entry name" value="METALLO-HYDROLASE YYCJ-RELATED"/>
    <property type="match status" value="1"/>
</dbReference>
<reference evidence="2 3" key="1">
    <citation type="submission" date="2018-07" db="EMBL/GenBank/DDBJ databases">
        <title>Comparative genomics of the Candidatus Parilichlamydiaceae reveals evidence of convergent evolution and genome reduction in the phylum Chlamydiae.</title>
        <authorList>
            <person name="Taylor-Brown A."/>
            <person name="Polkinghorne A."/>
        </authorList>
    </citation>
    <scope>NUCLEOTIDE SEQUENCE [LARGE SCALE GENOMIC DNA]</scope>
    <source>
        <strain evidence="2 3">Hat2</strain>
    </source>
</reference>
<dbReference type="SMART" id="SM00849">
    <property type="entry name" value="Lactamase_B"/>
    <property type="match status" value="1"/>
</dbReference>
<dbReference type="Proteomes" id="UP000253816">
    <property type="component" value="Unassembled WGS sequence"/>
</dbReference>
<dbReference type="RefSeq" id="WP_181860279.1">
    <property type="nucleotide sequence ID" value="NZ_QQBG01000008.1"/>
</dbReference>
<evidence type="ECO:0000313" key="2">
    <source>
        <dbReference type="EMBL" id="RDB31786.1"/>
    </source>
</evidence>
<accession>A0A369KL93</accession>
<dbReference type="GO" id="GO:0016787">
    <property type="term" value="F:hydrolase activity"/>
    <property type="evidence" value="ECO:0007669"/>
    <property type="project" value="UniProtKB-KW"/>
</dbReference>
<dbReference type="SUPFAM" id="SSF56281">
    <property type="entry name" value="Metallo-hydrolase/oxidoreductase"/>
    <property type="match status" value="1"/>
</dbReference>
<dbReference type="EMBL" id="QQBG01000008">
    <property type="protein sequence ID" value="RDB31786.1"/>
    <property type="molecule type" value="Genomic_DNA"/>
</dbReference>
<dbReference type="InterPro" id="IPR001279">
    <property type="entry name" value="Metallo-B-lactamas"/>
</dbReference>
<gene>
    <name evidence="2" type="ORF">HAT2_00166</name>
</gene>
<dbReference type="AlphaFoldDB" id="A0A369KL93"/>
<keyword evidence="3" id="KW-1185">Reference proteome</keyword>
<dbReference type="Pfam" id="PF12706">
    <property type="entry name" value="Lactamase_B_2"/>
    <property type="match status" value="1"/>
</dbReference>
<dbReference type="Gene3D" id="3.60.15.10">
    <property type="entry name" value="Ribonuclease Z/Hydroxyacylglutathione hydrolase-like"/>
    <property type="match status" value="1"/>
</dbReference>
<sequence>MLLFCPLASGSRGNAYYLRSEHFSLLIDAGCSGKVLEERMRSLVPEPSLSLDAILLSHEHFDHISALARFAFHRHTPVLATPKTCHAVILQYGKVFPSAKLFVPGLPFTLFNLDITPFSISHDAVDPVAFRIDVIGLDQPVSIGICTDLGFVSSSVVKHLEGCTLVVVEANHDPELVMKSSRPLPYKKRVLSKQGHLSNEECADLLERIMHPGLERIYLSHLSEECNSPELALQVVRSRLANTSFQGEICLAPQESCALAFRLG</sequence>
<comment type="caution">
    <text evidence="2">The sequence shown here is derived from an EMBL/GenBank/DDBJ whole genome shotgun (WGS) entry which is preliminary data.</text>
</comment>
<name>A0A369KL93_9BACT</name>
<feature type="domain" description="Metallo-beta-lactamase" evidence="1">
    <location>
        <begin position="12"/>
        <end position="196"/>
    </location>
</feature>
<dbReference type="InterPro" id="IPR036866">
    <property type="entry name" value="RibonucZ/Hydroxyglut_hydro"/>
</dbReference>
<protein>
    <submittedName>
        <fullName evidence="2">Metal dependent hydrolase</fullName>
    </submittedName>
</protein>
<dbReference type="PANTHER" id="PTHR47619:SF1">
    <property type="entry name" value="EXODEOXYRIBONUCLEASE WALJ"/>
    <property type="match status" value="1"/>
</dbReference>
<proteinExistence type="predicted"/>
<dbReference type="InterPro" id="IPR052533">
    <property type="entry name" value="WalJ/YycJ-like"/>
</dbReference>